<dbReference type="InterPro" id="IPR023614">
    <property type="entry name" value="Porin_dom_sf"/>
</dbReference>
<proteinExistence type="predicted"/>
<protein>
    <submittedName>
        <fullName evidence="2">Phosphate-selective porin O and P</fullName>
    </submittedName>
</protein>
<dbReference type="RefSeq" id="WP_074240803.1">
    <property type="nucleotide sequence ID" value="NZ_FSRA01000002.1"/>
</dbReference>
<keyword evidence="3" id="KW-1185">Reference proteome</keyword>
<dbReference type="Gene3D" id="2.40.160.10">
    <property type="entry name" value="Porin"/>
    <property type="match status" value="1"/>
</dbReference>
<dbReference type="AlphaFoldDB" id="A0A1N6J2Z9"/>
<dbReference type="OrthoDB" id="1412624at2"/>
<sequence>MKPLLLLLAIACSLPAYAQQVDETSLSAADTITNFSAYKRSLSFAGVLQTRYVASLTRHVDVNGKHYDPAADKGTHNSFLVKRARIMVKANINDHFSANILANFADFSGNPANKVLENAFIKYSLNKHFNVQAGQFRPFMGIEDIMPVDIIRTVDFSNQYYAFGKNGWQSFQVGLSVFGDINAQGNVRYYAGVYNGNNRNESTDDDDTKNLYARIEASPVNDLTVGVNAGTGSLGRSAIGNAYGIDASTRISLSRKWKLLLMGEYKSGTNFIAYNADTLNPKPAISQYRMKGFYFFPTLRYEYHRPRVRAMELSARYEYFDENSNPRQTIVPNVSFIFADNFYAALQMGVTIDLFKKDIPLTTNYSRNLVYVQLQIRI</sequence>
<evidence type="ECO:0000313" key="3">
    <source>
        <dbReference type="Proteomes" id="UP000185003"/>
    </source>
</evidence>
<evidence type="ECO:0000256" key="1">
    <source>
        <dbReference type="SAM" id="SignalP"/>
    </source>
</evidence>
<keyword evidence="1" id="KW-0732">Signal</keyword>
<dbReference type="InterPro" id="IPR010870">
    <property type="entry name" value="Porin_O/P"/>
</dbReference>
<accession>A0A1N6J2Z9</accession>
<feature type="signal peptide" evidence="1">
    <location>
        <begin position="1"/>
        <end position="18"/>
    </location>
</feature>
<dbReference type="Pfam" id="PF07396">
    <property type="entry name" value="Porin_O_P"/>
    <property type="match status" value="1"/>
</dbReference>
<dbReference type="SUPFAM" id="SSF56935">
    <property type="entry name" value="Porins"/>
    <property type="match status" value="1"/>
</dbReference>
<organism evidence="2 3">
    <name type="scientific">Chitinophaga niabensis</name>
    <dbReference type="NCBI Taxonomy" id="536979"/>
    <lineage>
        <taxon>Bacteria</taxon>
        <taxon>Pseudomonadati</taxon>
        <taxon>Bacteroidota</taxon>
        <taxon>Chitinophagia</taxon>
        <taxon>Chitinophagales</taxon>
        <taxon>Chitinophagaceae</taxon>
        <taxon>Chitinophaga</taxon>
    </lineage>
</organism>
<gene>
    <name evidence="2" type="ORF">SAMN04488055_3582</name>
</gene>
<name>A0A1N6J2Z9_9BACT</name>
<dbReference type="Proteomes" id="UP000185003">
    <property type="component" value="Unassembled WGS sequence"/>
</dbReference>
<evidence type="ECO:0000313" key="2">
    <source>
        <dbReference type="EMBL" id="SIO38621.1"/>
    </source>
</evidence>
<feature type="chain" id="PRO_5012252636" evidence="1">
    <location>
        <begin position="19"/>
        <end position="378"/>
    </location>
</feature>
<reference evidence="2 3" key="1">
    <citation type="submission" date="2016-11" db="EMBL/GenBank/DDBJ databases">
        <authorList>
            <person name="Jaros S."/>
            <person name="Januszkiewicz K."/>
            <person name="Wedrychowicz H."/>
        </authorList>
    </citation>
    <scope>NUCLEOTIDE SEQUENCE [LARGE SCALE GENOMIC DNA]</scope>
    <source>
        <strain evidence="2 3">DSM 24787</strain>
    </source>
</reference>
<dbReference type="EMBL" id="FSRA01000002">
    <property type="protein sequence ID" value="SIO38621.1"/>
    <property type="molecule type" value="Genomic_DNA"/>
</dbReference>
<dbReference type="STRING" id="536979.SAMN04488055_3582"/>